<feature type="domain" description="Peptidase S54 rhomboid" evidence="9">
    <location>
        <begin position="145"/>
        <end position="274"/>
    </location>
</feature>
<dbReference type="Pfam" id="PF01694">
    <property type="entry name" value="Rhomboid"/>
    <property type="match status" value="1"/>
</dbReference>
<gene>
    <name evidence="10" type="ORF">HNR19_004311</name>
</gene>
<dbReference type="InterPro" id="IPR050925">
    <property type="entry name" value="Rhomboid_protease_S54"/>
</dbReference>
<reference evidence="10 11" key="1">
    <citation type="submission" date="2020-07" db="EMBL/GenBank/DDBJ databases">
        <title>Sequencing the genomes of 1000 actinobacteria strains.</title>
        <authorList>
            <person name="Klenk H.-P."/>
        </authorList>
    </citation>
    <scope>NUCLEOTIDE SEQUENCE [LARGE SCALE GENOMIC DNA]</scope>
    <source>
        <strain evidence="10 11">DSM 103833</strain>
    </source>
</reference>
<dbReference type="EMBL" id="JACCFP010000001">
    <property type="protein sequence ID" value="NYJ03613.1"/>
    <property type="molecule type" value="Genomic_DNA"/>
</dbReference>
<evidence type="ECO:0000256" key="4">
    <source>
        <dbReference type="ARBA" id="ARBA00022801"/>
    </source>
</evidence>
<feature type="transmembrane region" description="Helical" evidence="7">
    <location>
        <begin position="184"/>
        <end position="204"/>
    </location>
</feature>
<sequence>MSEQPAGGVPVCYRHPGREAHIRCQRCGKSICPDCMREASVGFQCPDCVAEGAKSTRAGRTAYGGLRPETPGRATLVLMAISGVVWLAVTATGGNDSPLVAWLMMLGDGRCTLAGDVSRYFTGVESSATCSMIADGRWLPGVLDGGVWRLLTHAFTHVEWWHIGMNMLALWQLGPVLERILGTARFLALYLLSALAGGVAVLWLTGTGSAVGASGAIFGLLAAQLVVARKAKVDLSQFGFTLVLAVAISLAPGVSWQGHLGGFLGGLAVGAALIYAPRERRTTVQTAGCVAVGVLLVAATAVRMLI</sequence>
<dbReference type="GO" id="GO:0008270">
    <property type="term" value="F:zinc ion binding"/>
    <property type="evidence" value="ECO:0007669"/>
    <property type="project" value="InterPro"/>
</dbReference>
<keyword evidence="3 7" id="KW-0812">Transmembrane</keyword>
<feature type="transmembrane region" description="Helical" evidence="7">
    <location>
        <begin position="260"/>
        <end position="277"/>
    </location>
</feature>
<evidence type="ECO:0000256" key="6">
    <source>
        <dbReference type="ARBA" id="ARBA00023136"/>
    </source>
</evidence>
<evidence type="ECO:0000259" key="8">
    <source>
        <dbReference type="Pfam" id="PF00643"/>
    </source>
</evidence>
<dbReference type="PANTHER" id="PTHR43731:SF14">
    <property type="entry name" value="PRESENILIN-ASSOCIATED RHOMBOID-LIKE PROTEIN, MITOCHONDRIAL"/>
    <property type="match status" value="1"/>
</dbReference>
<dbReference type="InterPro" id="IPR022764">
    <property type="entry name" value="Peptidase_S54_rhomboid_dom"/>
</dbReference>
<keyword evidence="11" id="KW-1185">Reference proteome</keyword>
<evidence type="ECO:0000256" key="7">
    <source>
        <dbReference type="SAM" id="Phobius"/>
    </source>
</evidence>
<comment type="similarity">
    <text evidence="2">Belongs to the peptidase S54 family.</text>
</comment>
<name>A0A853CBQ9_9ACTN</name>
<dbReference type="InterPro" id="IPR035952">
    <property type="entry name" value="Rhomboid-like_sf"/>
</dbReference>
<dbReference type="Pfam" id="PF00643">
    <property type="entry name" value="zf-B_box"/>
    <property type="match status" value="1"/>
</dbReference>
<organism evidence="10 11">
    <name type="scientific">Nocardioides thalensis</name>
    <dbReference type="NCBI Taxonomy" id="1914755"/>
    <lineage>
        <taxon>Bacteria</taxon>
        <taxon>Bacillati</taxon>
        <taxon>Actinomycetota</taxon>
        <taxon>Actinomycetes</taxon>
        <taxon>Propionibacteriales</taxon>
        <taxon>Nocardioidaceae</taxon>
        <taxon>Nocardioides</taxon>
    </lineage>
</organism>
<dbReference type="InterPro" id="IPR000315">
    <property type="entry name" value="Znf_B-box"/>
</dbReference>
<dbReference type="GO" id="GO:0006508">
    <property type="term" value="P:proteolysis"/>
    <property type="evidence" value="ECO:0007669"/>
    <property type="project" value="UniProtKB-KW"/>
</dbReference>
<keyword evidence="5 7" id="KW-1133">Transmembrane helix</keyword>
<evidence type="ECO:0000256" key="2">
    <source>
        <dbReference type="ARBA" id="ARBA00009045"/>
    </source>
</evidence>
<feature type="transmembrane region" description="Helical" evidence="7">
    <location>
        <begin position="284"/>
        <end position="305"/>
    </location>
</feature>
<dbReference type="GO" id="GO:0016020">
    <property type="term" value="C:membrane"/>
    <property type="evidence" value="ECO:0007669"/>
    <property type="project" value="UniProtKB-SubCell"/>
</dbReference>
<evidence type="ECO:0000256" key="5">
    <source>
        <dbReference type="ARBA" id="ARBA00022989"/>
    </source>
</evidence>
<evidence type="ECO:0000313" key="10">
    <source>
        <dbReference type="EMBL" id="NYJ03613.1"/>
    </source>
</evidence>
<dbReference type="Gene3D" id="1.20.1540.10">
    <property type="entry name" value="Rhomboid-like"/>
    <property type="match status" value="1"/>
</dbReference>
<keyword evidence="6 7" id="KW-0472">Membrane</keyword>
<dbReference type="GO" id="GO:0004252">
    <property type="term" value="F:serine-type endopeptidase activity"/>
    <property type="evidence" value="ECO:0007669"/>
    <property type="project" value="InterPro"/>
</dbReference>
<keyword evidence="10" id="KW-0645">Protease</keyword>
<comment type="caution">
    <text evidence="10">The sequence shown here is derived from an EMBL/GenBank/DDBJ whole genome shotgun (WGS) entry which is preliminary data.</text>
</comment>
<dbReference type="Proteomes" id="UP000530424">
    <property type="component" value="Unassembled WGS sequence"/>
</dbReference>
<dbReference type="PANTHER" id="PTHR43731">
    <property type="entry name" value="RHOMBOID PROTEASE"/>
    <property type="match status" value="1"/>
</dbReference>
<feature type="transmembrane region" description="Helical" evidence="7">
    <location>
        <begin position="210"/>
        <end position="228"/>
    </location>
</feature>
<evidence type="ECO:0000256" key="3">
    <source>
        <dbReference type="ARBA" id="ARBA00022692"/>
    </source>
</evidence>
<dbReference type="SUPFAM" id="SSF144091">
    <property type="entry name" value="Rhomboid-like"/>
    <property type="match status" value="1"/>
</dbReference>
<proteinExistence type="inferred from homology"/>
<protein>
    <submittedName>
        <fullName evidence="10">Membrane associated rhomboid family serine protease</fullName>
    </submittedName>
</protein>
<accession>A0A853CBQ9</accession>
<evidence type="ECO:0000313" key="11">
    <source>
        <dbReference type="Proteomes" id="UP000530424"/>
    </source>
</evidence>
<dbReference type="AlphaFoldDB" id="A0A853CBQ9"/>
<feature type="transmembrane region" description="Helical" evidence="7">
    <location>
        <begin position="235"/>
        <end position="254"/>
    </location>
</feature>
<comment type="subcellular location">
    <subcellularLocation>
        <location evidence="1">Membrane</location>
        <topology evidence="1">Multi-pass membrane protein</topology>
    </subcellularLocation>
</comment>
<evidence type="ECO:0000256" key="1">
    <source>
        <dbReference type="ARBA" id="ARBA00004141"/>
    </source>
</evidence>
<evidence type="ECO:0000259" key="9">
    <source>
        <dbReference type="Pfam" id="PF01694"/>
    </source>
</evidence>
<dbReference type="RefSeq" id="WP_179669893.1">
    <property type="nucleotide sequence ID" value="NZ_JACCFP010000001.1"/>
</dbReference>
<feature type="domain" description="B box-type" evidence="8">
    <location>
        <begin position="10"/>
        <end position="38"/>
    </location>
</feature>
<keyword evidence="4" id="KW-0378">Hydrolase</keyword>